<organism evidence="2 3">
    <name type="scientific">Deinococcus budaensis</name>
    <dbReference type="NCBI Taxonomy" id="1665626"/>
    <lineage>
        <taxon>Bacteria</taxon>
        <taxon>Thermotogati</taxon>
        <taxon>Deinococcota</taxon>
        <taxon>Deinococci</taxon>
        <taxon>Deinococcales</taxon>
        <taxon>Deinococcaceae</taxon>
        <taxon>Deinococcus</taxon>
    </lineage>
</organism>
<name>A0A7W8LR39_9DEIO</name>
<dbReference type="InterPro" id="IPR000182">
    <property type="entry name" value="GNAT_dom"/>
</dbReference>
<dbReference type="Gene3D" id="3.40.630.30">
    <property type="match status" value="1"/>
</dbReference>
<evidence type="ECO:0000313" key="3">
    <source>
        <dbReference type="Proteomes" id="UP000525389"/>
    </source>
</evidence>
<accession>A0A7W8LR39</accession>
<dbReference type="AlphaFoldDB" id="A0A7W8LR39"/>
<dbReference type="EMBL" id="JACHFN010000010">
    <property type="protein sequence ID" value="MBB5235267.1"/>
    <property type="molecule type" value="Genomic_DNA"/>
</dbReference>
<feature type="domain" description="N-acetyltransferase" evidence="1">
    <location>
        <begin position="4"/>
        <end position="168"/>
    </location>
</feature>
<comment type="caution">
    <text evidence="2">The sequence shown here is derived from an EMBL/GenBank/DDBJ whole genome shotgun (WGS) entry which is preliminary data.</text>
</comment>
<protein>
    <submittedName>
        <fullName evidence="2">RimJ/RimL family protein N-acetyltransferase</fullName>
    </submittedName>
</protein>
<dbReference type="InterPro" id="IPR016181">
    <property type="entry name" value="Acyl_CoA_acyltransferase"/>
</dbReference>
<dbReference type="SUPFAM" id="SSF55729">
    <property type="entry name" value="Acyl-CoA N-acyltransferases (Nat)"/>
    <property type="match status" value="1"/>
</dbReference>
<dbReference type="Pfam" id="PF13302">
    <property type="entry name" value="Acetyltransf_3"/>
    <property type="match status" value="1"/>
</dbReference>
<proteinExistence type="predicted"/>
<reference evidence="2 3" key="1">
    <citation type="submission" date="2020-08" db="EMBL/GenBank/DDBJ databases">
        <title>Genomic Encyclopedia of Type Strains, Phase IV (KMG-IV): sequencing the most valuable type-strain genomes for metagenomic binning, comparative biology and taxonomic classification.</title>
        <authorList>
            <person name="Goeker M."/>
        </authorList>
    </citation>
    <scope>NUCLEOTIDE SEQUENCE [LARGE SCALE GENOMIC DNA]</scope>
    <source>
        <strain evidence="2 3">DSM 101791</strain>
    </source>
</reference>
<dbReference type="PANTHER" id="PTHR43792">
    <property type="entry name" value="GNAT FAMILY, PUTATIVE (AFU_ORTHOLOGUE AFUA_3G00765)-RELATED-RELATED"/>
    <property type="match status" value="1"/>
</dbReference>
<dbReference type="InterPro" id="IPR051531">
    <property type="entry name" value="N-acetyltransferase"/>
</dbReference>
<keyword evidence="2" id="KW-0808">Transferase</keyword>
<dbReference type="GO" id="GO:0016747">
    <property type="term" value="F:acyltransferase activity, transferring groups other than amino-acyl groups"/>
    <property type="evidence" value="ECO:0007669"/>
    <property type="project" value="InterPro"/>
</dbReference>
<dbReference type="RefSeq" id="WP_184030212.1">
    <property type="nucleotide sequence ID" value="NZ_JACHFN010000010.1"/>
</dbReference>
<dbReference type="PROSITE" id="PS51186">
    <property type="entry name" value="GNAT"/>
    <property type="match status" value="1"/>
</dbReference>
<dbReference type="PANTHER" id="PTHR43792:SF1">
    <property type="entry name" value="N-ACETYLTRANSFERASE DOMAIN-CONTAINING PROTEIN"/>
    <property type="match status" value="1"/>
</dbReference>
<gene>
    <name evidence="2" type="ORF">HNQ09_002719</name>
</gene>
<evidence type="ECO:0000259" key="1">
    <source>
        <dbReference type="PROSITE" id="PS51186"/>
    </source>
</evidence>
<evidence type="ECO:0000313" key="2">
    <source>
        <dbReference type="EMBL" id="MBB5235267.1"/>
    </source>
</evidence>
<keyword evidence="3" id="KW-1185">Reference proteome</keyword>
<sequence length="180" mass="19755">MSRVVLRSLELADAPALTAYRNHPDVARYQGWRLPYSLEEAEALISAMRNRVPGQEGWTQLALADALSGELLGDFAVRGEGEQAEIGVTLAPQAQGRGLALEGLCRLLAQLFGSPGLRRVYASIDPRNRRAASLLSRAGFRHEGTTLASYLHRGQWTDEATYALLAHEWSAHHTQENPSP</sequence>
<dbReference type="Proteomes" id="UP000525389">
    <property type="component" value="Unassembled WGS sequence"/>
</dbReference>